<name>A0A4Y2E353_ARAVE</name>
<protein>
    <submittedName>
        <fullName evidence="1">Uncharacterized protein</fullName>
    </submittedName>
</protein>
<reference evidence="1 2" key="1">
    <citation type="journal article" date="2019" name="Sci. Rep.">
        <title>Orb-weaving spider Araneus ventricosus genome elucidates the spidroin gene catalogue.</title>
        <authorList>
            <person name="Kono N."/>
            <person name="Nakamura H."/>
            <person name="Ohtoshi R."/>
            <person name="Moran D.A.P."/>
            <person name="Shinohara A."/>
            <person name="Yoshida Y."/>
            <person name="Fujiwara M."/>
            <person name="Mori M."/>
            <person name="Tomita M."/>
            <person name="Arakawa K."/>
        </authorList>
    </citation>
    <scope>NUCLEOTIDE SEQUENCE [LARGE SCALE GENOMIC DNA]</scope>
</reference>
<evidence type="ECO:0000313" key="2">
    <source>
        <dbReference type="Proteomes" id="UP000499080"/>
    </source>
</evidence>
<proteinExistence type="predicted"/>
<dbReference type="EMBL" id="BGPR01000500">
    <property type="protein sequence ID" value="GBM23593.1"/>
    <property type="molecule type" value="Genomic_DNA"/>
</dbReference>
<sequence length="96" mass="11171">MTFGQLPIDRLSLKFGNRQMVNSLMNRVQSVTQIYNSDDKTTRGISFPFVSYRADMNMEVGQMFCRWNLSEISRNLQIGCEDHVPNFICPAHFVFE</sequence>
<evidence type="ECO:0000313" key="1">
    <source>
        <dbReference type="EMBL" id="GBM23593.1"/>
    </source>
</evidence>
<comment type="caution">
    <text evidence="1">The sequence shown here is derived from an EMBL/GenBank/DDBJ whole genome shotgun (WGS) entry which is preliminary data.</text>
</comment>
<dbReference type="AlphaFoldDB" id="A0A4Y2E353"/>
<accession>A0A4Y2E353</accession>
<organism evidence="1 2">
    <name type="scientific">Araneus ventricosus</name>
    <name type="common">Orbweaver spider</name>
    <name type="synonym">Epeira ventricosa</name>
    <dbReference type="NCBI Taxonomy" id="182803"/>
    <lineage>
        <taxon>Eukaryota</taxon>
        <taxon>Metazoa</taxon>
        <taxon>Ecdysozoa</taxon>
        <taxon>Arthropoda</taxon>
        <taxon>Chelicerata</taxon>
        <taxon>Arachnida</taxon>
        <taxon>Araneae</taxon>
        <taxon>Araneomorphae</taxon>
        <taxon>Entelegynae</taxon>
        <taxon>Araneoidea</taxon>
        <taxon>Araneidae</taxon>
        <taxon>Araneus</taxon>
    </lineage>
</organism>
<gene>
    <name evidence="1" type="ORF">AVEN_196663_1</name>
</gene>
<dbReference type="Proteomes" id="UP000499080">
    <property type="component" value="Unassembled WGS sequence"/>
</dbReference>
<keyword evidence="2" id="KW-1185">Reference proteome</keyword>